<dbReference type="InterPro" id="IPR017441">
    <property type="entry name" value="Protein_kinase_ATP_BS"/>
</dbReference>
<evidence type="ECO:0000256" key="2">
    <source>
        <dbReference type="ARBA" id="ARBA00022679"/>
    </source>
</evidence>
<dbReference type="AlphaFoldDB" id="A0A7S2SKL2"/>
<proteinExistence type="inferred from homology"/>
<gene>
    <name evidence="12" type="ORF">QSP1433_LOCUS15061</name>
</gene>
<dbReference type="PROSITE" id="PS50011">
    <property type="entry name" value="PROTEIN_KINASE_DOM"/>
    <property type="match status" value="1"/>
</dbReference>
<comment type="catalytic activity">
    <reaction evidence="9">
        <text>L-threonyl-[protein] + ATP = O-phospho-L-threonyl-[protein] + ADP + H(+)</text>
        <dbReference type="Rhea" id="RHEA:46608"/>
        <dbReference type="Rhea" id="RHEA-COMP:11060"/>
        <dbReference type="Rhea" id="RHEA-COMP:11605"/>
        <dbReference type="ChEBI" id="CHEBI:15378"/>
        <dbReference type="ChEBI" id="CHEBI:30013"/>
        <dbReference type="ChEBI" id="CHEBI:30616"/>
        <dbReference type="ChEBI" id="CHEBI:61977"/>
        <dbReference type="ChEBI" id="CHEBI:456216"/>
        <dbReference type="EC" id="2.7.11.24"/>
    </reaction>
</comment>
<evidence type="ECO:0000256" key="3">
    <source>
        <dbReference type="ARBA" id="ARBA00022741"/>
    </source>
</evidence>
<feature type="region of interest" description="Disordered" evidence="10">
    <location>
        <begin position="112"/>
        <end position="144"/>
    </location>
</feature>
<comment type="catalytic activity">
    <reaction evidence="7">
        <text>L-seryl-[protein] + ATP = O-phospho-L-seryl-[protein] + ADP + H(+)</text>
        <dbReference type="Rhea" id="RHEA:17989"/>
        <dbReference type="Rhea" id="RHEA-COMP:9863"/>
        <dbReference type="Rhea" id="RHEA-COMP:11604"/>
        <dbReference type="ChEBI" id="CHEBI:15378"/>
        <dbReference type="ChEBI" id="CHEBI:29999"/>
        <dbReference type="ChEBI" id="CHEBI:30616"/>
        <dbReference type="ChEBI" id="CHEBI:83421"/>
        <dbReference type="ChEBI" id="CHEBI:456216"/>
        <dbReference type="EC" id="2.7.11.1"/>
    </reaction>
</comment>
<feature type="domain" description="Protein kinase" evidence="11">
    <location>
        <begin position="208"/>
        <end position="600"/>
    </location>
</feature>
<feature type="compositionally biased region" description="Polar residues" evidence="10">
    <location>
        <begin position="1"/>
        <end position="14"/>
    </location>
</feature>
<evidence type="ECO:0000256" key="10">
    <source>
        <dbReference type="SAM" id="MobiDB-lite"/>
    </source>
</evidence>
<dbReference type="Pfam" id="PF00069">
    <property type="entry name" value="Pkinase"/>
    <property type="match status" value="2"/>
</dbReference>
<keyword evidence="3 8" id="KW-0547">Nucleotide-binding</keyword>
<evidence type="ECO:0000256" key="8">
    <source>
        <dbReference type="PROSITE-ProRule" id="PRU10141"/>
    </source>
</evidence>
<feature type="compositionally biased region" description="Basic and acidic residues" evidence="10">
    <location>
        <begin position="116"/>
        <end position="125"/>
    </location>
</feature>
<keyword evidence="9" id="KW-0460">Magnesium</keyword>
<protein>
    <recommendedName>
        <fullName evidence="9">Mitogen-activated protein kinase</fullName>
        <ecNumber evidence="9">2.7.11.24</ecNumber>
    </recommendedName>
</protein>
<dbReference type="InterPro" id="IPR008271">
    <property type="entry name" value="Ser/Thr_kinase_AS"/>
</dbReference>
<comment type="activity regulation">
    <text evidence="9">Activated by threonine and tyrosine phosphorylation.</text>
</comment>
<comment type="cofactor">
    <cofactor evidence="9">
        <name>Mg(2+)</name>
        <dbReference type="ChEBI" id="CHEBI:18420"/>
    </cofactor>
</comment>
<comment type="similarity">
    <text evidence="9">Belongs to the protein kinase superfamily. Ser/Thr protein kinase family. MAP kinase subfamily.</text>
</comment>
<dbReference type="FunFam" id="1.10.510.10:FF:000624">
    <property type="entry name" value="Mitogen-activated protein kinase"/>
    <property type="match status" value="1"/>
</dbReference>
<reference evidence="12" key="1">
    <citation type="submission" date="2021-01" db="EMBL/GenBank/DDBJ databases">
        <authorList>
            <person name="Corre E."/>
            <person name="Pelletier E."/>
            <person name="Niang G."/>
            <person name="Scheremetjew M."/>
            <person name="Finn R."/>
            <person name="Kale V."/>
            <person name="Holt S."/>
            <person name="Cochrane G."/>
            <person name="Meng A."/>
            <person name="Brown T."/>
            <person name="Cohen L."/>
        </authorList>
    </citation>
    <scope>NUCLEOTIDE SEQUENCE</scope>
    <source>
        <strain evidence="12">NY070348D</strain>
    </source>
</reference>
<dbReference type="PROSITE" id="PS00107">
    <property type="entry name" value="PROTEIN_KINASE_ATP"/>
    <property type="match status" value="1"/>
</dbReference>
<feature type="region of interest" description="Disordered" evidence="10">
    <location>
        <begin position="375"/>
        <end position="444"/>
    </location>
</feature>
<dbReference type="InterPro" id="IPR050117">
    <property type="entry name" value="MAPK"/>
</dbReference>
<dbReference type="SUPFAM" id="SSF56112">
    <property type="entry name" value="Protein kinase-like (PK-like)"/>
    <property type="match status" value="1"/>
</dbReference>
<dbReference type="GO" id="GO:0004707">
    <property type="term" value="F:MAP kinase activity"/>
    <property type="evidence" value="ECO:0007669"/>
    <property type="project" value="UniProtKB-EC"/>
</dbReference>
<dbReference type="EC" id="2.7.11.24" evidence="9"/>
<dbReference type="FunFam" id="3.30.200.20:FF:000046">
    <property type="entry name" value="Mitogen-activated protein kinase"/>
    <property type="match status" value="1"/>
</dbReference>
<dbReference type="InterPro" id="IPR000719">
    <property type="entry name" value="Prot_kinase_dom"/>
</dbReference>
<dbReference type="PROSITE" id="PS01351">
    <property type="entry name" value="MAPK"/>
    <property type="match status" value="1"/>
</dbReference>
<dbReference type="PROSITE" id="PS00108">
    <property type="entry name" value="PROTEIN_KINASE_ST"/>
    <property type="match status" value="1"/>
</dbReference>
<dbReference type="PANTHER" id="PTHR24055">
    <property type="entry name" value="MITOGEN-ACTIVATED PROTEIN KINASE"/>
    <property type="match status" value="1"/>
</dbReference>
<dbReference type="EMBL" id="HBHK01023933">
    <property type="protein sequence ID" value="CAD9702847.1"/>
    <property type="molecule type" value="Transcribed_RNA"/>
</dbReference>
<feature type="region of interest" description="Disordered" evidence="10">
    <location>
        <begin position="1"/>
        <end position="86"/>
    </location>
</feature>
<keyword evidence="2 9" id="KW-0808">Transferase</keyword>
<dbReference type="FunFam" id="1.10.510.10:FF:000405">
    <property type="entry name" value="Mitogen-activated protein kinase"/>
    <property type="match status" value="1"/>
</dbReference>
<evidence type="ECO:0000259" key="11">
    <source>
        <dbReference type="PROSITE" id="PS50011"/>
    </source>
</evidence>
<feature type="compositionally biased region" description="Basic and acidic residues" evidence="10">
    <location>
        <begin position="428"/>
        <end position="444"/>
    </location>
</feature>
<dbReference type="InterPro" id="IPR011009">
    <property type="entry name" value="Kinase-like_dom_sf"/>
</dbReference>
<evidence type="ECO:0000313" key="12">
    <source>
        <dbReference type="EMBL" id="CAD9702847.1"/>
    </source>
</evidence>
<evidence type="ECO:0000256" key="4">
    <source>
        <dbReference type="ARBA" id="ARBA00022777"/>
    </source>
</evidence>
<dbReference type="Gene3D" id="1.10.510.10">
    <property type="entry name" value="Transferase(Phosphotransferase) domain 1"/>
    <property type="match status" value="1"/>
</dbReference>
<evidence type="ECO:0000256" key="6">
    <source>
        <dbReference type="ARBA" id="ARBA00047899"/>
    </source>
</evidence>
<dbReference type="SMART" id="SM00220">
    <property type="entry name" value="S_TKc"/>
    <property type="match status" value="1"/>
</dbReference>
<feature type="compositionally biased region" description="Basic and acidic residues" evidence="10">
    <location>
        <begin position="19"/>
        <end position="30"/>
    </location>
</feature>
<evidence type="ECO:0000256" key="7">
    <source>
        <dbReference type="ARBA" id="ARBA00048679"/>
    </source>
</evidence>
<organism evidence="12">
    <name type="scientific">Mucochytrium quahogii</name>
    <dbReference type="NCBI Taxonomy" id="96639"/>
    <lineage>
        <taxon>Eukaryota</taxon>
        <taxon>Sar</taxon>
        <taxon>Stramenopiles</taxon>
        <taxon>Bigyra</taxon>
        <taxon>Labyrinthulomycetes</taxon>
        <taxon>Thraustochytrida</taxon>
        <taxon>Thraustochytriidae</taxon>
        <taxon>Mucochytrium</taxon>
    </lineage>
</organism>
<keyword evidence="4 9" id="KW-0418">Kinase</keyword>
<sequence length="652" mass="72540">MSSSSSAQVTSLPRQQPLEAEKVSRNRDDSCTDCFTEEDVTTPPIRPASAVFHEKKADMSVSVKKRMSSDLKGPSGASSAPGKLNKEQMAGKSLLSSTFSYTNNQVAQAANVSTPDMKHSEKPPEPRPLVPANPNAAVETPRGEALYKQPIENKKSSALEAATPSPNSATRRGASAVATPAAGAFGSQSGTGSIGFDSFEKWKVGERYNLIKILGHGSYGQVAEAYDKVKKQKVAIKCITNVFDQEIDTKRILREVCILRHLKHENVIRLLNIVTTDPKDFNEVYLVFEFVDTDLHKLINSPQYLTIEHVKTFLYQMLCALKYIHSCLVIHRDVKPANILLNEDCGLKICDFGLARVVSKRRFVGDTAAATAAEAERTAKARRKRPRTGNGDDPLGASENPDEKRPATRSRSRSKSTDDEVGVVQNSENERVEKKERGKNEPKRLMRQLTKHVVTRWYRPPELILLQEYTNAVDMWSVGCIFAELLSMQKGSVKSFKDRAPLFPGKSCFPLSADHDKTYKDRLDQLNVIFAIIGTPGEEDIAHLGEVRHYLGGLPKKKRKDFRKIFKAAPDDALDLLNKMLMFDPKNRISIDAAIEHPFLKTVRISTTETLAPEGLLTPVDAVPLSKEKLREKLLEEIEFYADENSLPLPIT</sequence>
<keyword evidence="1 9" id="KW-0723">Serine/threonine-protein kinase</keyword>
<feature type="binding site" evidence="8">
    <location>
        <position position="237"/>
    </location>
    <ligand>
        <name>ATP</name>
        <dbReference type="ChEBI" id="CHEBI:30616"/>
    </ligand>
</feature>
<comment type="catalytic activity">
    <reaction evidence="6">
        <text>L-threonyl-[protein] + ATP = O-phospho-L-threonyl-[protein] + ADP + H(+)</text>
        <dbReference type="Rhea" id="RHEA:46608"/>
        <dbReference type="Rhea" id="RHEA-COMP:11060"/>
        <dbReference type="Rhea" id="RHEA-COMP:11605"/>
        <dbReference type="ChEBI" id="CHEBI:15378"/>
        <dbReference type="ChEBI" id="CHEBI:30013"/>
        <dbReference type="ChEBI" id="CHEBI:30616"/>
        <dbReference type="ChEBI" id="CHEBI:61977"/>
        <dbReference type="ChEBI" id="CHEBI:456216"/>
        <dbReference type="EC" id="2.7.11.1"/>
    </reaction>
</comment>
<accession>A0A7S2SKL2</accession>
<dbReference type="GO" id="GO:0005524">
    <property type="term" value="F:ATP binding"/>
    <property type="evidence" value="ECO:0007669"/>
    <property type="project" value="UniProtKB-UniRule"/>
</dbReference>
<dbReference type="InterPro" id="IPR003527">
    <property type="entry name" value="MAP_kinase_CS"/>
</dbReference>
<dbReference type="Gene3D" id="3.30.200.20">
    <property type="entry name" value="Phosphorylase Kinase, domain 1"/>
    <property type="match status" value="1"/>
</dbReference>
<evidence type="ECO:0000256" key="9">
    <source>
        <dbReference type="RuleBase" id="RU361165"/>
    </source>
</evidence>
<evidence type="ECO:0000256" key="5">
    <source>
        <dbReference type="ARBA" id="ARBA00022840"/>
    </source>
</evidence>
<keyword evidence="5 8" id="KW-0067">ATP-binding</keyword>
<evidence type="ECO:0000256" key="1">
    <source>
        <dbReference type="ARBA" id="ARBA00022527"/>
    </source>
</evidence>
<dbReference type="CDD" id="cd07834">
    <property type="entry name" value="STKc_MAPK"/>
    <property type="match status" value="1"/>
</dbReference>
<name>A0A7S2SKL2_9STRA</name>